<feature type="domain" description="Plastocyanin-like" evidence="11">
    <location>
        <begin position="364"/>
        <end position="478"/>
    </location>
</feature>
<dbReference type="GO" id="GO:0005507">
    <property type="term" value="F:copper ion binding"/>
    <property type="evidence" value="ECO:0007669"/>
    <property type="project" value="InterPro"/>
</dbReference>
<evidence type="ECO:0000256" key="7">
    <source>
        <dbReference type="SAM" id="MobiDB-lite"/>
    </source>
</evidence>
<evidence type="ECO:0000256" key="2">
    <source>
        <dbReference type="ARBA" id="ARBA00022723"/>
    </source>
</evidence>
<dbReference type="InterPro" id="IPR011707">
    <property type="entry name" value="Cu-oxidase-like_N"/>
</dbReference>
<comment type="similarity">
    <text evidence="1">Belongs to the multicopper oxidase family.</text>
</comment>
<feature type="chain" id="PRO_5026017955" description="Multicopper oxidase" evidence="8">
    <location>
        <begin position="16"/>
        <end position="868"/>
    </location>
</feature>
<evidence type="ECO:0000259" key="11">
    <source>
        <dbReference type="Pfam" id="PF07732"/>
    </source>
</evidence>
<dbReference type="Gene3D" id="3.50.4.10">
    <property type="entry name" value="Hepatocyte Growth Factor"/>
    <property type="match status" value="1"/>
</dbReference>
<dbReference type="InterPro" id="IPR008972">
    <property type="entry name" value="Cupredoxin"/>
</dbReference>
<dbReference type="Proteomes" id="UP000799640">
    <property type="component" value="Unassembled WGS sequence"/>
</dbReference>
<feature type="domain" description="Plastocyanin-like" evidence="9">
    <location>
        <begin position="490"/>
        <end position="627"/>
    </location>
</feature>
<keyword evidence="3" id="KW-0677">Repeat</keyword>
<keyword evidence="8" id="KW-0732">Signal</keyword>
<evidence type="ECO:0000259" key="9">
    <source>
        <dbReference type="Pfam" id="PF00394"/>
    </source>
</evidence>
<feature type="region of interest" description="Disordered" evidence="7">
    <location>
        <begin position="124"/>
        <end position="165"/>
    </location>
</feature>
<dbReference type="PANTHER" id="PTHR11709:SF502">
    <property type="entry name" value="MULTICOPPER OXIDASE"/>
    <property type="match status" value="1"/>
</dbReference>
<dbReference type="SUPFAM" id="SSF49503">
    <property type="entry name" value="Cupredoxins"/>
    <property type="match status" value="3"/>
</dbReference>
<feature type="signal peptide" evidence="8">
    <location>
        <begin position="1"/>
        <end position="15"/>
    </location>
</feature>
<evidence type="ECO:0000313" key="12">
    <source>
        <dbReference type="EMBL" id="KAF2396900.1"/>
    </source>
</evidence>
<dbReference type="Gene3D" id="2.60.40.420">
    <property type="entry name" value="Cupredoxins - blue copper proteins"/>
    <property type="match status" value="3"/>
</dbReference>
<reference evidence="12" key="1">
    <citation type="journal article" date="2020" name="Stud. Mycol.">
        <title>101 Dothideomycetes genomes: a test case for predicting lifestyles and emergence of pathogens.</title>
        <authorList>
            <person name="Haridas S."/>
            <person name="Albert R."/>
            <person name="Binder M."/>
            <person name="Bloem J."/>
            <person name="Labutti K."/>
            <person name="Salamov A."/>
            <person name="Andreopoulos B."/>
            <person name="Baker S."/>
            <person name="Barry K."/>
            <person name="Bills G."/>
            <person name="Bluhm B."/>
            <person name="Cannon C."/>
            <person name="Castanera R."/>
            <person name="Culley D."/>
            <person name="Daum C."/>
            <person name="Ezra D."/>
            <person name="Gonzalez J."/>
            <person name="Henrissat B."/>
            <person name="Kuo A."/>
            <person name="Liang C."/>
            <person name="Lipzen A."/>
            <person name="Lutzoni F."/>
            <person name="Magnuson J."/>
            <person name="Mondo S."/>
            <person name="Nolan M."/>
            <person name="Ohm R."/>
            <person name="Pangilinan J."/>
            <person name="Park H.-J."/>
            <person name="Ramirez L."/>
            <person name="Alfaro M."/>
            <person name="Sun H."/>
            <person name="Tritt A."/>
            <person name="Yoshinaga Y."/>
            <person name="Zwiers L.-H."/>
            <person name="Turgeon B."/>
            <person name="Goodwin S."/>
            <person name="Spatafora J."/>
            <person name="Crous P."/>
            <person name="Grigoriev I."/>
        </authorList>
    </citation>
    <scope>NUCLEOTIDE SEQUENCE</scope>
    <source>
        <strain evidence="12">CBS 262.69</strain>
    </source>
</reference>
<dbReference type="CDD" id="cd13880">
    <property type="entry name" value="CuRO_2_MaLCC_like"/>
    <property type="match status" value="1"/>
</dbReference>
<evidence type="ECO:0000259" key="10">
    <source>
        <dbReference type="Pfam" id="PF07731"/>
    </source>
</evidence>
<dbReference type="EMBL" id="ML996705">
    <property type="protein sequence ID" value="KAF2396900.1"/>
    <property type="molecule type" value="Genomic_DNA"/>
</dbReference>
<keyword evidence="2" id="KW-0479">Metal-binding</keyword>
<proteinExistence type="inferred from homology"/>
<feature type="compositionally biased region" description="Polar residues" evidence="7">
    <location>
        <begin position="130"/>
        <end position="144"/>
    </location>
</feature>
<keyword evidence="13" id="KW-1185">Reference proteome</keyword>
<dbReference type="Pfam" id="PF07732">
    <property type="entry name" value="Cu-oxidase_3"/>
    <property type="match status" value="1"/>
</dbReference>
<evidence type="ECO:0000256" key="5">
    <source>
        <dbReference type="ARBA" id="ARBA00023008"/>
    </source>
</evidence>
<sequence>MKALRWFLLVHLVAAGPSLTATGIADPVSCPRSDGQEYEAPSGDRYMVDCHVERTGLGFPLRTFAGHTADDCLWRCTQDPDCSFSSWGKRDGGGDNCWLKASVETWRAKYGSWSMIYLRKATQEREETETSSPCPQRGASSTLATRRELMPRSVPQQTEGSRQEDSVYAARCGAHYLIEQGDLDGEVALISSAASLDECIAVCGSTEDCTGVLWARRSTGGSCHLNVKPAVSGRSSSFHATKRTGCSSTPSSQQYATRASGFSFPATAITPINPTSSLYWPTISSFSVSPVAQIPLRRGESTTTTASAACTAAPVLAAGALPDCVPCEGQPGNDPDDWCGLDIYTNFYEEAPKTCRVVSYSIDITNSTIAPDGITRMALLINGSMPGPPIRASWGDTVVVTVNNRLHDNGTSIHFHGVRQTGNSMNDGVPSITQCPIAPGASMTYTWVANSYGTSWYHSHFAIQTWEGVFAPLIIDGPRSMDFDNDLGAFFLQDWSHATVDSMYDLAQDAVDPAGGRVKMDTGLINGMNTWGDADTGITGQRLRVGFAPGESHLLRIVNAAIQSTFKFMIDEHTMTVIAVDFVPIEPYETQVLNVNIGQRYDVIVNADQLVGTYWMRADNQDTCGETAQGKDIKAVVNYLGAAGTEPATDAYEYTDECIDEDMADIVPILPLNAGPADITEGVMDVVVANTSAKVYKWYLSGATFQSQYDNPTLVDIFNENSTAETGNLVFDVSRRGEIVYIILQSPIPVPHPIHLHGHDFWLLATGTGTYNSSVPLKLENPPRRDTVLLPANGYIVLAFEVGNPGVWLMHCHIGWHSAMGLALQFLELKDEIRSSGSLDGSCTVEDTCAAWTAYVASKGEAMKDSGV</sequence>
<dbReference type="Pfam" id="PF07731">
    <property type="entry name" value="Cu-oxidase_2"/>
    <property type="match status" value="1"/>
</dbReference>
<protein>
    <recommendedName>
        <fullName evidence="14">Multicopper oxidase</fullName>
    </recommendedName>
</protein>
<dbReference type="OrthoDB" id="2121828at2759"/>
<dbReference type="PANTHER" id="PTHR11709">
    <property type="entry name" value="MULTI-COPPER OXIDASE"/>
    <property type="match status" value="1"/>
</dbReference>
<dbReference type="Pfam" id="PF00394">
    <property type="entry name" value="Cu-oxidase"/>
    <property type="match status" value="1"/>
</dbReference>
<evidence type="ECO:0000256" key="1">
    <source>
        <dbReference type="ARBA" id="ARBA00010609"/>
    </source>
</evidence>
<evidence type="ECO:0000256" key="3">
    <source>
        <dbReference type="ARBA" id="ARBA00022737"/>
    </source>
</evidence>
<dbReference type="InterPro" id="IPR001117">
    <property type="entry name" value="Cu-oxidase_2nd"/>
</dbReference>
<evidence type="ECO:0000313" key="13">
    <source>
        <dbReference type="Proteomes" id="UP000799640"/>
    </source>
</evidence>
<feature type="domain" description="Plastocyanin-like" evidence="10">
    <location>
        <begin position="716"/>
        <end position="830"/>
    </location>
</feature>
<dbReference type="FunFam" id="2.60.40.420:FF:000038">
    <property type="entry name" value="Extracellular dihydrogeodin oxidase/laccase"/>
    <property type="match status" value="1"/>
</dbReference>
<dbReference type="InterPro" id="IPR045087">
    <property type="entry name" value="Cu-oxidase_fam"/>
</dbReference>
<evidence type="ECO:0000256" key="6">
    <source>
        <dbReference type="ARBA" id="ARBA00023180"/>
    </source>
</evidence>
<keyword evidence="6" id="KW-0325">Glycoprotein</keyword>
<dbReference type="AlphaFoldDB" id="A0A6G1HLK9"/>
<name>A0A6G1HLK9_9PEZI</name>
<keyword evidence="5" id="KW-0186">Copper</keyword>
<organism evidence="12 13">
    <name type="scientific">Trichodelitschia bisporula</name>
    <dbReference type="NCBI Taxonomy" id="703511"/>
    <lineage>
        <taxon>Eukaryota</taxon>
        <taxon>Fungi</taxon>
        <taxon>Dikarya</taxon>
        <taxon>Ascomycota</taxon>
        <taxon>Pezizomycotina</taxon>
        <taxon>Dothideomycetes</taxon>
        <taxon>Dothideomycetes incertae sedis</taxon>
        <taxon>Phaeotrichales</taxon>
        <taxon>Phaeotrichaceae</taxon>
        <taxon>Trichodelitschia</taxon>
    </lineage>
</organism>
<keyword evidence="4" id="KW-0560">Oxidoreductase</keyword>
<dbReference type="GO" id="GO:0016491">
    <property type="term" value="F:oxidoreductase activity"/>
    <property type="evidence" value="ECO:0007669"/>
    <property type="project" value="UniProtKB-KW"/>
</dbReference>
<dbReference type="CDD" id="cd13854">
    <property type="entry name" value="CuRO_1_MaLCC_like"/>
    <property type="match status" value="1"/>
</dbReference>
<dbReference type="FunFam" id="2.60.40.420:FF:000021">
    <property type="entry name" value="Extracellular dihydrogeodin oxidase/laccase"/>
    <property type="match status" value="1"/>
</dbReference>
<gene>
    <name evidence="12" type="ORF">EJ06DRAFT_177362</name>
</gene>
<evidence type="ECO:0000256" key="4">
    <source>
        <dbReference type="ARBA" id="ARBA00023002"/>
    </source>
</evidence>
<dbReference type="CDD" id="cd13901">
    <property type="entry name" value="CuRO_3_MaLCC_like"/>
    <property type="match status" value="1"/>
</dbReference>
<dbReference type="PROSITE" id="PS00080">
    <property type="entry name" value="MULTICOPPER_OXIDASE2"/>
    <property type="match status" value="1"/>
</dbReference>
<evidence type="ECO:0000256" key="8">
    <source>
        <dbReference type="SAM" id="SignalP"/>
    </source>
</evidence>
<dbReference type="InterPro" id="IPR011706">
    <property type="entry name" value="Cu-oxidase_C"/>
</dbReference>
<accession>A0A6G1HLK9</accession>
<dbReference type="InterPro" id="IPR002355">
    <property type="entry name" value="Cu_oxidase_Cu_BS"/>
</dbReference>
<evidence type="ECO:0008006" key="14">
    <source>
        <dbReference type="Google" id="ProtNLM"/>
    </source>
</evidence>